<evidence type="ECO:0008006" key="3">
    <source>
        <dbReference type="Google" id="ProtNLM"/>
    </source>
</evidence>
<organism evidence="1 2">
    <name type="scientific">Photobacterium aquimaris</name>
    <dbReference type="NCBI Taxonomy" id="512643"/>
    <lineage>
        <taxon>Bacteria</taxon>
        <taxon>Pseudomonadati</taxon>
        <taxon>Pseudomonadota</taxon>
        <taxon>Gammaproteobacteria</taxon>
        <taxon>Vibrionales</taxon>
        <taxon>Vibrionaceae</taxon>
        <taxon>Photobacterium</taxon>
    </lineage>
</organism>
<accession>A0A1Y6KZP9</accession>
<dbReference type="AlphaFoldDB" id="A0A1Y6KZP9"/>
<sequence>MLVIIRDFLFYMCLISISYIASGSEVTFTNTVTNITQGSEASTALEGRPGDVIEYNIDLFNGTDDAISNIQLVSAVPSFTALAAVISCNNSDLPSTLSCDVITPDSVNQVGYQGEIRWQLVGKLGVGHRARVSYQVIIK</sequence>
<evidence type="ECO:0000313" key="1">
    <source>
        <dbReference type="EMBL" id="SMY16635.1"/>
    </source>
</evidence>
<dbReference type="EMBL" id="FYAH01000002">
    <property type="protein sequence ID" value="SMY16635.1"/>
    <property type="molecule type" value="Genomic_DNA"/>
</dbReference>
<proteinExistence type="predicted"/>
<gene>
    <name evidence="1" type="ORF">PAQU9191_01871</name>
</gene>
<dbReference type="Proteomes" id="UP000196485">
    <property type="component" value="Unassembled WGS sequence"/>
</dbReference>
<name>A0A1Y6KZP9_9GAMM</name>
<dbReference type="RefSeq" id="WP_087820643.1">
    <property type="nucleotide sequence ID" value="NZ_FYAH01000002.1"/>
</dbReference>
<keyword evidence="2" id="KW-1185">Reference proteome</keyword>
<protein>
    <recommendedName>
        <fullName evidence="3">DUF11 domain-containing protein</fullName>
    </recommendedName>
</protein>
<reference evidence="2" key="1">
    <citation type="submission" date="2017-06" db="EMBL/GenBank/DDBJ databases">
        <authorList>
            <person name="Rodrigo-Torres L."/>
            <person name="Arahal R. D."/>
            <person name="Lucena T."/>
        </authorList>
    </citation>
    <scope>NUCLEOTIDE SEQUENCE [LARGE SCALE GENOMIC DNA]</scope>
    <source>
        <strain evidence="2">type strain: CECT 9192</strain>
    </source>
</reference>
<evidence type="ECO:0000313" key="2">
    <source>
        <dbReference type="Proteomes" id="UP000196485"/>
    </source>
</evidence>